<dbReference type="AlphaFoldDB" id="G5GR46"/>
<dbReference type="STRING" id="679201.HMPREF9334_01798"/>
<dbReference type="OrthoDB" id="1666600at2"/>
<evidence type="ECO:0000256" key="1">
    <source>
        <dbReference type="SAM" id="Phobius"/>
    </source>
</evidence>
<organism evidence="2 3">
    <name type="scientific">Selenomonas infelix ATCC 43532</name>
    <dbReference type="NCBI Taxonomy" id="679201"/>
    <lineage>
        <taxon>Bacteria</taxon>
        <taxon>Bacillati</taxon>
        <taxon>Bacillota</taxon>
        <taxon>Negativicutes</taxon>
        <taxon>Selenomonadales</taxon>
        <taxon>Selenomonadaceae</taxon>
        <taxon>Selenomonas</taxon>
    </lineage>
</organism>
<keyword evidence="3" id="KW-1185">Reference proteome</keyword>
<dbReference type="PATRIC" id="fig|679201.3.peg.1813"/>
<keyword evidence="1" id="KW-0812">Transmembrane</keyword>
<accession>G5GR46</accession>
<evidence type="ECO:0000313" key="2">
    <source>
        <dbReference type="EMBL" id="EHG19906.1"/>
    </source>
</evidence>
<dbReference type="RefSeq" id="WP_006693233.1">
    <property type="nucleotide sequence ID" value="NZ_JH376800.1"/>
</dbReference>
<name>G5GR46_9FIRM</name>
<comment type="caution">
    <text evidence="2">The sequence shown here is derived from an EMBL/GenBank/DDBJ whole genome shotgun (WGS) entry which is preliminary data.</text>
</comment>
<evidence type="ECO:0008006" key="4">
    <source>
        <dbReference type="Google" id="ProtNLM"/>
    </source>
</evidence>
<dbReference type="EMBL" id="ACZM01000017">
    <property type="protein sequence ID" value="EHG19906.1"/>
    <property type="molecule type" value="Genomic_DNA"/>
</dbReference>
<gene>
    <name evidence="2" type="ORF">HMPREF9334_01798</name>
</gene>
<reference evidence="2 3" key="1">
    <citation type="submission" date="2011-08" db="EMBL/GenBank/DDBJ databases">
        <title>The Genome Sequence of Selenomonas infelix ATCC 43532.</title>
        <authorList>
            <consortium name="The Broad Institute Genome Sequencing Platform"/>
            <person name="Earl A."/>
            <person name="Ward D."/>
            <person name="Feldgarden M."/>
            <person name="Gevers D."/>
            <person name="Izard J."/>
            <person name="Blanton J.M."/>
            <person name="Baranova O.V."/>
            <person name="Dewhirst F.E."/>
            <person name="Young S.K."/>
            <person name="Zeng Q."/>
            <person name="Gargeya S."/>
            <person name="Fitzgerald M."/>
            <person name="Haas B."/>
            <person name="Abouelleil A."/>
            <person name="Alvarado L."/>
            <person name="Arachchi H.M."/>
            <person name="Berlin A."/>
            <person name="Brown A."/>
            <person name="Chapman S.B."/>
            <person name="Chen Z."/>
            <person name="Dunbar C."/>
            <person name="Freedman E."/>
            <person name="Gearin G."/>
            <person name="Gellesch M."/>
            <person name="Goldberg J."/>
            <person name="Griggs A."/>
            <person name="Gujja S."/>
            <person name="Heiman D."/>
            <person name="Howarth C."/>
            <person name="Larson L."/>
            <person name="Lui A."/>
            <person name="MacDonald P.J.P."/>
            <person name="Montmayeur A."/>
            <person name="Murphy C."/>
            <person name="Neiman D."/>
            <person name="Pearson M."/>
            <person name="Priest M."/>
            <person name="Roberts A."/>
            <person name="Saif S."/>
            <person name="Shea T."/>
            <person name="Shenoy N."/>
            <person name="Sisk P."/>
            <person name="Stolte C."/>
            <person name="Sykes S."/>
            <person name="Wortman J."/>
            <person name="Nusbaum C."/>
            <person name="Birren B."/>
        </authorList>
    </citation>
    <scope>NUCLEOTIDE SEQUENCE [LARGE SCALE GENOMIC DNA]</scope>
    <source>
        <strain evidence="2 3">ATCC 43532</strain>
    </source>
</reference>
<proteinExistence type="predicted"/>
<keyword evidence="1" id="KW-0472">Membrane</keyword>
<sequence>MVHNDERGTVSAIGLCVLTAILLLAFAAAQFMRGSAGIASEYEREMQLRLAAESGVETVAAALEANADAYGAPPAKGEHREVSVGTVPMAENITLRIFIENPPDTAPVGAINVVAAAVDVGKPRIPDGEDWVRAKIVRARMEKKGDRYVWRRWF</sequence>
<evidence type="ECO:0000313" key="3">
    <source>
        <dbReference type="Proteomes" id="UP000004129"/>
    </source>
</evidence>
<dbReference type="HOGENOM" id="CLU_141654_0_0_9"/>
<keyword evidence="1" id="KW-1133">Transmembrane helix</keyword>
<dbReference type="Proteomes" id="UP000004129">
    <property type="component" value="Unassembled WGS sequence"/>
</dbReference>
<protein>
    <recommendedName>
        <fullName evidence="4">Type 4 fimbrial biogenesis protein PilX N-terminal domain-containing protein</fullName>
    </recommendedName>
</protein>
<feature type="transmembrane region" description="Helical" evidence="1">
    <location>
        <begin position="12"/>
        <end position="32"/>
    </location>
</feature>